<keyword evidence="1" id="KW-0472">Membrane</keyword>
<gene>
    <name evidence="2" type="ORF">UT61_C0054G0008</name>
</gene>
<evidence type="ECO:0000313" key="3">
    <source>
        <dbReference type="Proteomes" id="UP000034793"/>
    </source>
</evidence>
<dbReference type="InterPro" id="IPR007445">
    <property type="entry name" value="PilO"/>
</dbReference>
<dbReference type="Pfam" id="PF04350">
    <property type="entry name" value="PilO"/>
    <property type="match status" value="1"/>
</dbReference>
<dbReference type="EMBL" id="LBXL01000054">
    <property type="protein sequence ID" value="KKR28236.1"/>
    <property type="molecule type" value="Genomic_DNA"/>
</dbReference>
<keyword evidence="1" id="KW-0812">Transmembrane</keyword>
<dbReference type="Gene3D" id="3.30.70.60">
    <property type="match status" value="1"/>
</dbReference>
<protein>
    <submittedName>
        <fullName evidence="2">Uncharacterized protein</fullName>
    </submittedName>
</protein>
<dbReference type="GO" id="GO:0043683">
    <property type="term" value="P:type IV pilus assembly"/>
    <property type="evidence" value="ECO:0007669"/>
    <property type="project" value="InterPro"/>
</dbReference>
<reference evidence="2 3" key="1">
    <citation type="journal article" date="2015" name="Nature">
        <title>rRNA introns, odd ribosomes, and small enigmatic genomes across a large radiation of phyla.</title>
        <authorList>
            <person name="Brown C.T."/>
            <person name="Hug L.A."/>
            <person name="Thomas B.C."/>
            <person name="Sharon I."/>
            <person name="Castelle C.J."/>
            <person name="Singh A."/>
            <person name="Wilkins M.J."/>
            <person name="Williams K.H."/>
            <person name="Banfield J.F."/>
        </authorList>
    </citation>
    <scope>NUCLEOTIDE SEQUENCE [LARGE SCALE GENOMIC DNA]</scope>
</reference>
<name>A0A0G0PT42_9BACT</name>
<keyword evidence="1" id="KW-1133">Transmembrane helix</keyword>
<dbReference type="Proteomes" id="UP000034793">
    <property type="component" value="Unassembled WGS sequence"/>
</dbReference>
<dbReference type="GO" id="GO:0043107">
    <property type="term" value="P:type IV pilus-dependent motility"/>
    <property type="evidence" value="ECO:0007669"/>
    <property type="project" value="InterPro"/>
</dbReference>
<accession>A0A0G0PT42</accession>
<feature type="transmembrane region" description="Helical" evidence="1">
    <location>
        <begin position="12"/>
        <end position="36"/>
    </location>
</feature>
<evidence type="ECO:0000313" key="2">
    <source>
        <dbReference type="EMBL" id="KKR28236.1"/>
    </source>
</evidence>
<evidence type="ECO:0000256" key="1">
    <source>
        <dbReference type="SAM" id="Phobius"/>
    </source>
</evidence>
<dbReference type="AlphaFoldDB" id="A0A0G0PT42"/>
<dbReference type="InterPro" id="IPR014717">
    <property type="entry name" value="Transl_elong_EF1B/ribsomal_bS6"/>
</dbReference>
<proteinExistence type="predicted"/>
<comment type="caution">
    <text evidence="2">The sequence shown here is derived from an EMBL/GenBank/DDBJ whole genome shotgun (WGS) entry which is preliminary data.</text>
</comment>
<organism evidence="2 3">
    <name type="scientific">Candidatus Woesebacteria bacterium GW2011_GWA1_39_8</name>
    <dbReference type="NCBI Taxonomy" id="1618552"/>
    <lineage>
        <taxon>Bacteria</taxon>
        <taxon>Candidatus Woeseibacteriota</taxon>
    </lineage>
</organism>
<sequence length="176" mass="20601">MKMKNWIPKKTFLMVSATAAVFCVVLYLASLFLVLLEIKEIEDYYNNTESQSGKEERARVLKSIAETNKEYIQTLREYFIQKGDEVKFIEQIEEIGKKSSIQFEINSIDVKPNQLKNFKEDITVRMDIEGSWQNIMNFTDMLEKMNFGILVQNISLDAKTEAKWSGTIEFIIFREI</sequence>